<dbReference type="GO" id="GO:0015250">
    <property type="term" value="F:water channel activity"/>
    <property type="evidence" value="ECO:0007669"/>
    <property type="project" value="TreeGrafter"/>
</dbReference>
<dbReference type="GO" id="GO:0005886">
    <property type="term" value="C:plasma membrane"/>
    <property type="evidence" value="ECO:0007669"/>
    <property type="project" value="TreeGrafter"/>
</dbReference>
<organism evidence="9 10">
    <name type="scientific">Heterorhabditis bacteriophora</name>
    <name type="common">Entomopathogenic nematode worm</name>
    <dbReference type="NCBI Taxonomy" id="37862"/>
    <lineage>
        <taxon>Eukaryota</taxon>
        <taxon>Metazoa</taxon>
        <taxon>Ecdysozoa</taxon>
        <taxon>Nematoda</taxon>
        <taxon>Chromadorea</taxon>
        <taxon>Rhabditida</taxon>
        <taxon>Rhabditina</taxon>
        <taxon>Rhabditomorpha</taxon>
        <taxon>Strongyloidea</taxon>
        <taxon>Heterorhabditidae</taxon>
        <taxon>Heterorhabditis</taxon>
    </lineage>
</organism>
<evidence type="ECO:0000256" key="3">
    <source>
        <dbReference type="ARBA" id="ARBA00022692"/>
    </source>
</evidence>
<evidence type="ECO:0000256" key="6">
    <source>
        <dbReference type="ARBA" id="ARBA00023136"/>
    </source>
</evidence>
<dbReference type="PANTHER" id="PTHR45665">
    <property type="entry name" value="AQUAPORIN-8"/>
    <property type="match status" value="1"/>
</dbReference>
<evidence type="ECO:0000256" key="8">
    <source>
        <dbReference type="SAM" id="Phobius"/>
    </source>
</evidence>
<keyword evidence="6 8" id="KW-0472">Membrane</keyword>
<feature type="transmembrane region" description="Helical" evidence="8">
    <location>
        <begin position="135"/>
        <end position="157"/>
    </location>
</feature>
<dbReference type="SUPFAM" id="SSF81338">
    <property type="entry name" value="Aquaporin-like"/>
    <property type="match status" value="1"/>
</dbReference>
<dbReference type="WBParaSite" id="Hba_19288">
    <property type="protein sequence ID" value="Hba_19288"/>
    <property type="gene ID" value="Hba_19288"/>
</dbReference>
<keyword evidence="4" id="KW-0677">Repeat</keyword>
<evidence type="ECO:0000313" key="9">
    <source>
        <dbReference type="Proteomes" id="UP000095283"/>
    </source>
</evidence>
<keyword evidence="9" id="KW-1185">Reference proteome</keyword>
<dbReference type="GO" id="GO:0005737">
    <property type="term" value="C:cytoplasm"/>
    <property type="evidence" value="ECO:0007669"/>
    <property type="project" value="UniProtKB-ARBA"/>
</dbReference>
<dbReference type="InterPro" id="IPR034294">
    <property type="entry name" value="Aquaporin_transptr"/>
</dbReference>
<dbReference type="InterPro" id="IPR023271">
    <property type="entry name" value="Aquaporin-like"/>
</dbReference>
<evidence type="ECO:0000313" key="10">
    <source>
        <dbReference type="WBParaSite" id="Hba_19288"/>
    </source>
</evidence>
<dbReference type="InterPro" id="IPR000425">
    <property type="entry name" value="MIP"/>
</dbReference>
<dbReference type="GO" id="GO:0012505">
    <property type="term" value="C:endomembrane system"/>
    <property type="evidence" value="ECO:0007669"/>
    <property type="project" value="UniProtKB-SubCell"/>
</dbReference>
<evidence type="ECO:0000256" key="2">
    <source>
        <dbReference type="ARBA" id="ARBA00022448"/>
    </source>
</evidence>
<dbReference type="Pfam" id="PF00230">
    <property type="entry name" value="MIP"/>
    <property type="match status" value="1"/>
</dbReference>
<proteinExistence type="inferred from homology"/>
<feature type="transmembrane region" description="Helical" evidence="8">
    <location>
        <begin position="202"/>
        <end position="219"/>
    </location>
</feature>
<dbReference type="Proteomes" id="UP000095283">
    <property type="component" value="Unplaced"/>
</dbReference>
<feature type="transmembrane region" description="Helical" evidence="8">
    <location>
        <begin position="6"/>
        <end position="26"/>
    </location>
</feature>
<accession>A0A1I7XP85</accession>
<evidence type="ECO:0000256" key="7">
    <source>
        <dbReference type="RuleBase" id="RU000477"/>
    </source>
</evidence>
<keyword evidence="3 7" id="KW-0812">Transmembrane</keyword>
<dbReference type="GO" id="GO:0019755">
    <property type="term" value="P:one-carbon compound transport"/>
    <property type="evidence" value="ECO:0007669"/>
    <property type="project" value="UniProtKB-ARBA"/>
</dbReference>
<evidence type="ECO:0000256" key="5">
    <source>
        <dbReference type="ARBA" id="ARBA00022989"/>
    </source>
</evidence>
<keyword evidence="5 8" id="KW-1133">Transmembrane helix</keyword>
<dbReference type="AlphaFoldDB" id="A0A1I7XP85"/>
<name>A0A1I7XP85_HETBA</name>
<keyword evidence="2 7" id="KW-0813">Transport</keyword>
<evidence type="ECO:0000256" key="1">
    <source>
        <dbReference type="ARBA" id="ARBA00004127"/>
    </source>
</evidence>
<comment type="similarity">
    <text evidence="7">Belongs to the MIP/aquaporin (TC 1.A.8) family.</text>
</comment>
<sequence>MPYYHLPFYMISQLLGGFCGSLYSAFHCVHSCVFVRCPLQLLVRNRYNRVLVSVAESSNPIRSTAYPNNFHAFDKLINSTLLKAIMTNFQLNNTNAGATLLYHANTWWEGLLSEAVATYFLCHTILLTAVDSNKVVLAPLAIGLTLSIDILSTSIFIDKFDNVSYSGSITGASMNPARSLGPNIVGQIFLKSLPPGFWSNHYIYWAGPFMGATVAVIIYKCV</sequence>
<comment type="subcellular location">
    <subcellularLocation>
        <location evidence="1">Endomembrane system</location>
        <topology evidence="1">Multi-pass membrane protein</topology>
    </subcellularLocation>
</comment>
<evidence type="ECO:0000256" key="4">
    <source>
        <dbReference type="ARBA" id="ARBA00022737"/>
    </source>
</evidence>
<dbReference type="PRINTS" id="PR00783">
    <property type="entry name" value="MINTRINSICP"/>
</dbReference>
<reference evidence="10" key="1">
    <citation type="submission" date="2016-11" db="UniProtKB">
        <authorList>
            <consortium name="WormBaseParasite"/>
        </authorList>
    </citation>
    <scope>IDENTIFICATION</scope>
</reference>
<protein>
    <submittedName>
        <fullName evidence="10">Aquaporin</fullName>
    </submittedName>
</protein>
<dbReference type="PANTHER" id="PTHR45665:SF9">
    <property type="entry name" value="AQUAPORIN-8"/>
    <property type="match status" value="1"/>
</dbReference>
<dbReference type="Gene3D" id="1.20.1080.10">
    <property type="entry name" value="Glycerol uptake facilitator protein"/>
    <property type="match status" value="1"/>
</dbReference>